<gene>
    <name evidence="4" type="ORF">KDH_14850</name>
</gene>
<feature type="compositionally biased region" description="Polar residues" evidence="2">
    <location>
        <begin position="386"/>
        <end position="395"/>
    </location>
</feature>
<name>A0ABQ6FQC4_9CHLR</name>
<dbReference type="EMBL" id="BSRI01000001">
    <property type="protein sequence ID" value="GLV54638.1"/>
    <property type="molecule type" value="Genomic_DNA"/>
</dbReference>
<sequence>MFRRAAINAALGSAHSFYGNRARWQRAKAKAEAKGKKCHERPPVPPRTWNKSVTLYASMWKERVGSSVTIKVWTGMCWSWIRVRSTGREIPEGFDLCSPQLVYRGGHWYLHTPVEKKIKNPVKIEKQIKTRSDTRLCAVDLNIKEQLAVCTIRDVEGSTLATLFIGGGQRVSGFRKKQLGRIARNRHLTGNIAENEQDNADIWAKIRNGDDHMAHLISRRIVQFAQKHEATVLVFEHLGNLQPAKGKYSKRGNEKRAYWMKGRIFNYSKYKAYNAGILTSRVSPRNTSRECACCGGMVARYAEGQEPKGYTYGAPLVYCATCNMRGNADRNASLMIGNRLFARFQEKPQTSTRARVEQSTGVVVLQEPNVQVVGQLSLWTRHESNNGHGTAQSSIPGLAGSARDFTDPLHCPGSHGYATPAQDSDYVGESEAAGL</sequence>
<evidence type="ECO:0000259" key="3">
    <source>
        <dbReference type="Pfam" id="PF07282"/>
    </source>
</evidence>
<dbReference type="InterPro" id="IPR010095">
    <property type="entry name" value="Cas12f1-like_TNB"/>
</dbReference>
<reference evidence="4 5" key="1">
    <citation type="submission" date="2023-02" db="EMBL/GenBank/DDBJ databases">
        <title>Dictyobacter halimunensis sp. nov., a new member of the class Ktedonobacteria from forest soil in a geothermal area.</title>
        <authorList>
            <person name="Rachmania M.K."/>
            <person name="Ningsih F."/>
            <person name="Sakai Y."/>
            <person name="Yabe S."/>
            <person name="Yokota A."/>
            <person name="Sjamsuridzal W."/>
        </authorList>
    </citation>
    <scope>NUCLEOTIDE SEQUENCE [LARGE SCALE GENOMIC DNA]</scope>
    <source>
        <strain evidence="4 5">S3.2.2.5</strain>
    </source>
</reference>
<feature type="region of interest" description="Disordered" evidence="2">
    <location>
        <begin position="383"/>
        <end position="435"/>
    </location>
</feature>
<feature type="domain" description="Cas12f1-like TNB" evidence="3">
    <location>
        <begin position="263"/>
        <end position="336"/>
    </location>
</feature>
<comment type="caution">
    <text evidence="4">The sequence shown here is derived from an EMBL/GenBank/DDBJ whole genome shotgun (WGS) entry which is preliminary data.</text>
</comment>
<protein>
    <recommendedName>
        <fullName evidence="3">Cas12f1-like TNB domain-containing protein</fullName>
    </recommendedName>
</protein>
<keyword evidence="1" id="KW-0238">DNA-binding</keyword>
<dbReference type="Pfam" id="PF07282">
    <property type="entry name" value="Cas12f1-like_TNB"/>
    <property type="match status" value="1"/>
</dbReference>
<keyword evidence="5" id="KW-1185">Reference proteome</keyword>
<evidence type="ECO:0000313" key="5">
    <source>
        <dbReference type="Proteomes" id="UP001344906"/>
    </source>
</evidence>
<dbReference type="Proteomes" id="UP001344906">
    <property type="component" value="Unassembled WGS sequence"/>
</dbReference>
<proteinExistence type="predicted"/>
<organism evidence="4 5">
    <name type="scientific">Dictyobacter halimunensis</name>
    <dbReference type="NCBI Taxonomy" id="3026934"/>
    <lineage>
        <taxon>Bacteria</taxon>
        <taxon>Bacillati</taxon>
        <taxon>Chloroflexota</taxon>
        <taxon>Ktedonobacteria</taxon>
        <taxon>Ktedonobacterales</taxon>
        <taxon>Dictyobacteraceae</taxon>
        <taxon>Dictyobacter</taxon>
    </lineage>
</organism>
<evidence type="ECO:0000256" key="1">
    <source>
        <dbReference type="ARBA" id="ARBA00023125"/>
    </source>
</evidence>
<accession>A0ABQ6FQC4</accession>
<dbReference type="NCBIfam" id="NF040570">
    <property type="entry name" value="guided_TnpB"/>
    <property type="match status" value="1"/>
</dbReference>
<evidence type="ECO:0000313" key="4">
    <source>
        <dbReference type="EMBL" id="GLV54638.1"/>
    </source>
</evidence>
<evidence type="ECO:0000256" key="2">
    <source>
        <dbReference type="SAM" id="MobiDB-lite"/>
    </source>
</evidence>